<gene>
    <name evidence="1" type="ORF">DFR68_10597</name>
</gene>
<reference evidence="1 2" key="1">
    <citation type="submission" date="2018-07" db="EMBL/GenBank/DDBJ databases">
        <title>Genomic Encyclopedia of Type Strains, Phase IV (KMG-IV): sequencing the most valuable type-strain genomes for metagenomic binning, comparative biology and taxonomic classification.</title>
        <authorList>
            <person name="Goeker M."/>
        </authorList>
    </citation>
    <scope>NUCLEOTIDE SEQUENCE [LARGE SCALE GENOMIC DNA]</scope>
    <source>
        <strain evidence="1 2">DSM 44952</strain>
    </source>
</reference>
<dbReference type="Pfam" id="PF26421">
    <property type="entry name" value="Avidin_like"/>
    <property type="match status" value="1"/>
</dbReference>
<dbReference type="OrthoDB" id="5684515at2"/>
<dbReference type="InterPro" id="IPR058595">
    <property type="entry name" value="Avidin-like"/>
</dbReference>
<evidence type="ECO:0000313" key="1">
    <source>
        <dbReference type="EMBL" id="RDI50620.1"/>
    </source>
</evidence>
<dbReference type="RefSeq" id="WP_068025914.1">
    <property type="nucleotide sequence ID" value="NZ_QQAZ01000005.1"/>
</dbReference>
<dbReference type="STRING" id="1210089.GCA_001613165_05587"/>
<evidence type="ECO:0000313" key="2">
    <source>
        <dbReference type="Proteomes" id="UP000255355"/>
    </source>
</evidence>
<dbReference type="AlphaFoldDB" id="A0A370H326"/>
<protein>
    <submittedName>
        <fullName evidence="1">Uncharacterized protein</fullName>
    </submittedName>
</protein>
<keyword evidence="2" id="KW-1185">Reference proteome</keyword>
<name>A0A370H326_9NOCA</name>
<sequence>MINYEGRRFHNPAADDGVIARYHQQGDLVWAHFAGGPVRRGSVNGVVDEAGVLELAYTMVLAGGELVTGVARSTPEHTDDGVLRLREEWERHGPNGSTGISYLEELR</sequence>
<accession>A0A370H326</accession>
<comment type="caution">
    <text evidence="1">The sequence shown here is derived from an EMBL/GenBank/DDBJ whole genome shotgun (WGS) entry which is preliminary data.</text>
</comment>
<organism evidence="1 2">
    <name type="scientific">Nocardia mexicana</name>
    <dbReference type="NCBI Taxonomy" id="279262"/>
    <lineage>
        <taxon>Bacteria</taxon>
        <taxon>Bacillati</taxon>
        <taxon>Actinomycetota</taxon>
        <taxon>Actinomycetes</taxon>
        <taxon>Mycobacteriales</taxon>
        <taxon>Nocardiaceae</taxon>
        <taxon>Nocardia</taxon>
    </lineage>
</organism>
<proteinExistence type="predicted"/>
<dbReference type="Proteomes" id="UP000255355">
    <property type="component" value="Unassembled WGS sequence"/>
</dbReference>
<dbReference type="EMBL" id="QQAZ01000005">
    <property type="protein sequence ID" value="RDI50620.1"/>
    <property type="molecule type" value="Genomic_DNA"/>
</dbReference>